<evidence type="ECO:0000256" key="3">
    <source>
        <dbReference type="ARBA" id="ARBA00022777"/>
    </source>
</evidence>
<dbReference type="SUPFAM" id="SSF53067">
    <property type="entry name" value="Actin-like ATPase domain"/>
    <property type="match status" value="1"/>
</dbReference>
<dbReference type="EMBL" id="CP012622">
    <property type="protein sequence ID" value="ALD66503.1"/>
    <property type="molecule type" value="Genomic_DNA"/>
</dbReference>
<dbReference type="Pfam" id="PF00370">
    <property type="entry name" value="FGGY_N"/>
    <property type="match status" value="1"/>
</dbReference>
<name>A0A0M4JIN4_9MOLU</name>
<gene>
    <name evidence="5" type="ORF">SCANT_v1c05970</name>
</gene>
<dbReference type="InterPro" id="IPR018484">
    <property type="entry name" value="FGGY_N"/>
</dbReference>
<keyword evidence="2" id="KW-0808">Transferase</keyword>
<organism evidence="5 6">
    <name type="scientific">Spiroplasma cantharicola</name>
    <dbReference type="NCBI Taxonomy" id="362837"/>
    <lineage>
        <taxon>Bacteria</taxon>
        <taxon>Bacillati</taxon>
        <taxon>Mycoplasmatota</taxon>
        <taxon>Mollicutes</taxon>
        <taxon>Entomoplasmatales</taxon>
        <taxon>Spiroplasmataceae</taxon>
        <taxon>Spiroplasma</taxon>
    </lineage>
</organism>
<dbReference type="RefSeq" id="WP_053946261.1">
    <property type="nucleotide sequence ID" value="NZ_CP012622.1"/>
</dbReference>
<dbReference type="GO" id="GO:0016301">
    <property type="term" value="F:kinase activity"/>
    <property type="evidence" value="ECO:0007669"/>
    <property type="project" value="UniProtKB-KW"/>
</dbReference>
<evidence type="ECO:0000313" key="6">
    <source>
        <dbReference type="Proteomes" id="UP000063919"/>
    </source>
</evidence>
<evidence type="ECO:0000256" key="2">
    <source>
        <dbReference type="ARBA" id="ARBA00022679"/>
    </source>
</evidence>
<proteinExistence type="inferred from homology"/>
<keyword evidence="6" id="KW-1185">Reference proteome</keyword>
<dbReference type="STRING" id="362837.SCANT_v1c05970"/>
<dbReference type="PANTHER" id="PTHR43095">
    <property type="entry name" value="SUGAR KINASE"/>
    <property type="match status" value="1"/>
</dbReference>
<dbReference type="AlphaFoldDB" id="A0A0M4JIN4"/>
<evidence type="ECO:0000256" key="1">
    <source>
        <dbReference type="ARBA" id="ARBA00009156"/>
    </source>
</evidence>
<feature type="domain" description="Carbohydrate kinase FGGY N-terminal" evidence="4">
    <location>
        <begin position="4"/>
        <end position="196"/>
    </location>
</feature>
<protein>
    <submittedName>
        <fullName evidence="5">Gluconate kinase</fullName>
    </submittedName>
</protein>
<dbReference type="OrthoDB" id="9805576at2"/>
<dbReference type="InterPro" id="IPR043129">
    <property type="entry name" value="ATPase_NBD"/>
</dbReference>
<dbReference type="Proteomes" id="UP000063919">
    <property type="component" value="Chromosome"/>
</dbReference>
<dbReference type="GO" id="GO:0005975">
    <property type="term" value="P:carbohydrate metabolic process"/>
    <property type="evidence" value="ECO:0007669"/>
    <property type="project" value="InterPro"/>
</dbReference>
<dbReference type="PANTHER" id="PTHR43095:SF2">
    <property type="entry name" value="GLUCONOKINASE"/>
    <property type="match status" value="1"/>
</dbReference>
<reference evidence="5 6" key="1">
    <citation type="journal article" date="2015" name="Genome Announc.">
        <title>Complete Genome Sequence of Spiroplasma cantharicola CC-1T (DSM 21588), a Bacterium Isolated from Soldier Beetle (Cantharis carolinus).</title>
        <authorList>
            <person name="Lo W.S."/>
            <person name="Liu P.Y."/>
            <person name="Kuo C.H."/>
        </authorList>
    </citation>
    <scope>NUCLEOTIDE SEQUENCE [LARGE SCALE GENOMIC DNA]</scope>
    <source>
        <strain evidence="5 6">CC-1</strain>
    </source>
</reference>
<dbReference type="InterPro" id="IPR050406">
    <property type="entry name" value="FGGY_Carb_Kinase"/>
</dbReference>
<dbReference type="KEGG" id="scj:SCANT_v1c05970"/>
<evidence type="ECO:0000259" key="4">
    <source>
        <dbReference type="Pfam" id="PF00370"/>
    </source>
</evidence>
<sequence>MIKIFIDLGTTNIKIEAYDNKKIVDKISVLNKKIYFDEENNFSAEKLFNFLKEYLINLNIKFNKNLFVIFSSAMHTLIFLDENYNQIGKGHSLLEKIDFTLKNEEKNYFRKINKLVNSEFLPVYKIKNYKGINYDSITTLKSFILYKFTDENVIEISDAVGLGVINSRSKNYSKTILKNINVSESIFPKLLLERKVFNCSLNNFELQIDLGISDGASAAIGSVSEENNISLSLGTTLGIRYVSQKYVEISHDFDYCFPIYNNKWIYGISSSNGANNIELIAKKMRLTLDDLNEVDFSRAKLIDKQIFFYKERFDQNILNIEEVEFNIDLLYTYIIQMINRIKEYKKIIDSKKKSNSKIIATGGLFKNRQIIELFEKEFNSDIIISTVKNLSITGLKKISHSW</sequence>
<evidence type="ECO:0000313" key="5">
    <source>
        <dbReference type="EMBL" id="ALD66503.1"/>
    </source>
</evidence>
<dbReference type="Gene3D" id="3.30.420.40">
    <property type="match status" value="1"/>
</dbReference>
<comment type="similarity">
    <text evidence="1">Belongs to the FGGY kinase family.</text>
</comment>
<accession>A0A0M4JIN4</accession>
<dbReference type="PATRIC" id="fig|362837.3.peg.610"/>
<keyword evidence="3 5" id="KW-0418">Kinase</keyword>